<comment type="subcellular location">
    <subcellularLocation>
        <location evidence="1">Nucleus</location>
    </subcellularLocation>
</comment>
<dbReference type="PANTHER" id="PTHR22607:SF3">
    <property type="entry name" value="CDK2-ASSOCIATED PROTEIN 1, ISOFORM B"/>
    <property type="match status" value="1"/>
</dbReference>
<keyword evidence="4" id="KW-0539">Nucleus</keyword>
<evidence type="ECO:0000256" key="1">
    <source>
        <dbReference type="ARBA" id="ARBA00004123"/>
    </source>
</evidence>
<dbReference type="PANTHER" id="PTHR22607">
    <property type="entry name" value="DELETED IN ORAL CANCER 1/CDK2-ASSOCIATED PROTEIN 1"/>
    <property type="match status" value="1"/>
</dbReference>
<evidence type="ECO:0000256" key="3">
    <source>
        <dbReference type="ARBA" id="ARBA00022553"/>
    </source>
</evidence>
<keyword evidence="5" id="KW-0418">Kinase</keyword>
<protein>
    <submittedName>
        <fullName evidence="5">Cyclin-dependent kinase 2-associated protein 1</fullName>
    </submittedName>
</protein>
<keyword evidence="3" id="KW-0597">Phosphoprotein</keyword>
<dbReference type="AlphaFoldDB" id="A0A9Q1CGB8"/>
<dbReference type="OrthoDB" id="9628807at2759"/>
<dbReference type="Gene3D" id="6.10.140.1300">
    <property type="match status" value="1"/>
</dbReference>
<dbReference type="GO" id="GO:0005634">
    <property type="term" value="C:nucleus"/>
    <property type="evidence" value="ECO:0007669"/>
    <property type="project" value="UniProtKB-SubCell"/>
</dbReference>
<evidence type="ECO:0000313" key="6">
    <source>
        <dbReference type="Proteomes" id="UP001152320"/>
    </source>
</evidence>
<dbReference type="Proteomes" id="UP001152320">
    <property type="component" value="Chromosome 4"/>
</dbReference>
<comment type="caution">
    <text evidence="5">The sequence shown here is derived from an EMBL/GenBank/DDBJ whole genome shotgun (WGS) entry which is preliminary data.</text>
</comment>
<evidence type="ECO:0000313" key="5">
    <source>
        <dbReference type="EMBL" id="KAJ8043969.1"/>
    </source>
</evidence>
<dbReference type="Pfam" id="PF09806">
    <property type="entry name" value="CDK2AP"/>
    <property type="match status" value="1"/>
</dbReference>
<dbReference type="EMBL" id="JAIZAY010000004">
    <property type="protein sequence ID" value="KAJ8043969.1"/>
    <property type="molecule type" value="Genomic_DNA"/>
</dbReference>
<proteinExistence type="inferred from homology"/>
<comment type="similarity">
    <text evidence="2">Belongs to the CDK2AP family.</text>
</comment>
<keyword evidence="6" id="KW-1185">Reference proteome</keyword>
<name>A0A9Q1CGB8_HOLLE</name>
<gene>
    <name evidence="5" type="ORF">HOLleu_11299</name>
</gene>
<dbReference type="GO" id="GO:0016301">
    <property type="term" value="F:kinase activity"/>
    <property type="evidence" value="ECO:0007669"/>
    <property type="project" value="UniProtKB-KW"/>
</dbReference>
<evidence type="ECO:0000256" key="2">
    <source>
        <dbReference type="ARBA" id="ARBA00008485"/>
    </source>
</evidence>
<accession>A0A9Q1CGB8</accession>
<organism evidence="5 6">
    <name type="scientific">Holothuria leucospilota</name>
    <name type="common">Black long sea cucumber</name>
    <name type="synonym">Mertensiothuria leucospilota</name>
    <dbReference type="NCBI Taxonomy" id="206669"/>
    <lineage>
        <taxon>Eukaryota</taxon>
        <taxon>Metazoa</taxon>
        <taxon>Echinodermata</taxon>
        <taxon>Eleutherozoa</taxon>
        <taxon>Echinozoa</taxon>
        <taxon>Holothuroidea</taxon>
        <taxon>Aspidochirotacea</taxon>
        <taxon>Aspidochirotida</taxon>
        <taxon>Holothuriidae</taxon>
        <taxon>Holothuria</taxon>
    </lineage>
</organism>
<evidence type="ECO:0000256" key="4">
    <source>
        <dbReference type="ARBA" id="ARBA00023242"/>
    </source>
</evidence>
<dbReference type="InterPro" id="IPR017266">
    <property type="entry name" value="DOC_1/2"/>
</dbReference>
<reference evidence="5" key="1">
    <citation type="submission" date="2021-10" db="EMBL/GenBank/DDBJ databases">
        <title>Tropical sea cucumber genome reveals ecological adaptation and Cuvierian tubules defense mechanism.</title>
        <authorList>
            <person name="Chen T."/>
        </authorList>
    </citation>
    <scope>NUCLEOTIDE SEQUENCE</scope>
    <source>
        <strain evidence="5">Nanhai2018</strain>
        <tissue evidence="5">Muscle</tissue>
    </source>
</reference>
<sequence length="164" mass="17586">MASTGPGSSNTIPHNSILVHGVPVQNLQQLQGTHNMQRSQQQAQAQAHHQPQAQAQAQAAAHHQFITTGPGGSVMKVVPVSSAGSRVTKTTNVNTPLFLAHAGRTSAPQSKYADLLVVIEDMGRDIRPTYAGSRMATERLKRGIVHAKTLVRECLAETERSARN</sequence>
<dbReference type="GO" id="GO:0005737">
    <property type="term" value="C:cytoplasm"/>
    <property type="evidence" value="ECO:0007669"/>
    <property type="project" value="TreeGrafter"/>
</dbReference>
<keyword evidence="5" id="KW-0808">Transferase</keyword>